<reference evidence="1" key="1">
    <citation type="submission" date="2023-11" db="EMBL/GenBank/DDBJ databases">
        <authorList>
            <person name="Poullet M."/>
        </authorList>
    </citation>
    <scope>NUCLEOTIDE SEQUENCE</scope>
    <source>
        <strain evidence="1">E1834</strain>
    </source>
</reference>
<comment type="caution">
    <text evidence="1">The sequence shown here is derived from an EMBL/GenBank/DDBJ whole genome shotgun (WGS) entry which is preliminary data.</text>
</comment>
<evidence type="ECO:0000313" key="2">
    <source>
        <dbReference type="Proteomes" id="UP001497535"/>
    </source>
</evidence>
<organism evidence="1 2">
    <name type="scientific">Meloidogyne enterolobii</name>
    <name type="common">Root-knot nematode worm</name>
    <name type="synonym">Meloidogyne mayaguensis</name>
    <dbReference type="NCBI Taxonomy" id="390850"/>
    <lineage>
        <taxon>Eukaryota</taxon>
        <taxon>Metazoa</taxon>
        <taxon>Ecdysozoa</taxon>
        <taxon>Nematoda</taxon>
        <taxon>Chromadorea</taxon>
        <taxon>Rhabditida</taxon>
        <taxon>Tylenchina</taxon>
        <taxon>Tylenchomorpha</taxon>
        <taxon>Tylenchoidea</taxon>
        <taxon>Meloidogynidae</taxon>
        <taxon>Meloidogyninae</taxon>
        <taxon>Meloidogyne</taxon>
    </lineage>
</organism>
<name>A0ACB0YVL1_MELEN</name>
<gene>
    <name evidence="1" type="ORF">MENTE1834_LOCUS17066</name>
</gene>
<accession>A0ACB0YVL1</accession>
<dbReference type="EMBL" id="CAVMJV010000019">
    <property type="protein sequence ID" value="CAK5064541.1"/>
    <property type="molecule type" value="Genomic_DNA"/>
</dbReference>
<proteinExistence type="predicted"/>
<evidence type="ECO:0000313" key="1">
    <source>
        <dbReference type="EMBL" id="CAK5064541.1"/>
    </source>
</evidence>
<dbReference type="Proteomes" id="UP001497535">
    <property type="component" value="Unassembled WGS sequence"/>
</dbReference>
<protein>
    <submittedName>
        <fullName evidence="1">Uncharacterized protein</fullName>
    </submittedName>
</protein>
<sequence length="588" mass="67452">MRIECRNKIKILEFDPKEDNDIYESCEAKVSKIELQCEEAFHEDNKINIYFINIEMIATCKLISSEELTSFSSQNFEKNKNKAKCIEENKLKEDCENIQRFLEAPLDDGVLKISNYYTNLGQPSPNTPTSKVSLPTITNINSNPIESQAKTFYSTSSQSNKLIHDQLNQHGNNWQQILQQNSLGDSSSCLGQIGQQCQPKPFPRIPSFQASSSRSHNNFSTDQNQQNIFHKQNSFQESSHTINNPIQGQLFGTSSSSQRIPSVQILSSRKTNSEPILHLQQINQQHLQQINQQHSQQHPQQHSINYPNQHQQLFTLSIPTPKNIFPTKQQAIYNFTNDYFGSNRTPNQNSPFNQQIPSRGSTTNLFAMGNNHYGGLPLESPTMTINQRNNLQLEHQIQNPLQNKRPQSISISSSTSNSKSTSTDGGDKNNKEMIEKIVCDLQTTIQTIRHQINQNNELCKHLTELKEKSLHQKTSQEALINQNVNMNRMAEHNTQHNLIGNVEEQHLQHFEDPLLFHNVGEHHNNNLFNNMEELQQSITSNVEEQHLPHQQNIEEIFGTSSEPSMLNFEEAAQQNITRKRNVNRKRKN</sequence>
<keyword evidence="2" id="KW-1185">Reference proteome</keyword>